<name>A0A0E9T2E2_ANGAN</name>
<dbReference type="EMBL" id="GBXM01060811">
    <property type="protein sequence ID" value="JAH47766.1"/>
    <property type="molecule type" value="Transcribed_RNA"/>
</dbReference>
<organism evidence="1">
    <name type="scientific">Anguilla anguilla</name>
    <name type="common">European freshwater eel</name>
    <name type="synonym">Muraena anguilla</name>
    <dbReference type="NCBI Taxonomy" id="7936"/>
    <lineage>
        <taxon>Eukaryota</taxon>
        <taxon>Metazoa</taxon>
        <taxon>Chordata</taxon>
        <taxon>Craniata</taxon>
        <taxon>Vertebrata</taxon>
        <taxon>Euteleostomi</taxon>
        <taxon>Actinopterygii</taxon>
        <taxon>Neopterygii</taxon>
        <taxon>Teleostei</taxon>
        <taxon>Anguilliformes</taxon>
        <taxon>Anguillidae</taxon>
        <taxon>Anguilla</taxon>
    </lineage>
</organism>
<evidence type="ECO:0000313" key="1">
    <source>
        <dbReference type="EMBL" id="JAH47766.1"/>
    </source>
</evidence>
<accession>A0A0E9T2E2</accession>
<protein>
    <submittedName>
        <fullName evidence="1">Uncharacterized protein</fullName>
    </submittedName>
</protein>
<reference evidence="1" key="2">
    <citation type="journal article" date="2015" name="Fish Shellfish Immunol.">
        <title>Early steps in the European eel (Anguilla anguilla)-Vibrio vulnificus interaction in the gills: Role of the RtxA13 toxin.</title>
        <authorList>
            <person name="Callol A."/>
            <person name="Pajuelo D."/>
            <person name="Ebbesson L."/>
            <person name="Teles M."/>
            <person name="MacKenzie S."/>
            <person name="Amaro C."/>
        </authorList>
    </citation>
    <scope>NUCLEOTIDE SEQUENCE</scope>
</reference>
<reference evidence="1" key="1">
    <citation type="submission" date="2014-11" db="EMBL/GenBank/DDBJ databases">
        <authorList>
            <person name="Amaro Gonzalez C."/>
        </authorList>
    </citation>
    <scope>NUCLEOTIDE SEQUENCE</scope>
</reference>
<dbReference type="AlphaFoldDB" id="A0A0E9T2E2"/>
<sequence>MTVYYVLEIELTAFVAHQISSGDIKGR</sequence>
<proteinExistence type="predicted"/>